<dbReference type="InterPro" id="IPR036388">
    <property type="entry name" value="WH-like_DNA-bd_sf"/>
</dbReference>
<feature type="domain" description="ANTAR" evidence="3">
    <location>
        <begin position="168"/>
        <end position="229"/>
    </location>
</feature>
<dbReference type="SUPFAM" id="SSF55781">
    <property type="entry name" value="GAF domain-like"/>
    <property type="match status" value="1"/>
</dbReference>
<proteinExistence type="predicted"/>
<dbReference type="EMBL" id="JAANOU010000001">
    <property type="protein sequence ID" value="NIH78593.1"/>
    <property type="molecule type" value="Genomic_DNA"/>
</dbReference>
<dbReference type="RefSeq" id="WP_313886036.1">
    <property type="nucleotide sequence ID" value="NZ_JAANOU010000001.1"/>
</dbReference>
<dbReference type="PIRSF" id="PIRSF036625">
    <property type="entry name" value="GAF_ANTAR"/>
    <property type="match status" value="1"/>
</dbReference>
<evidence type="ECO:0000259" key="3">
    <source>
        <dbReference type="PROSITE" id="PS50921"/>
    </source>
</evidence>
<dbReference type="InterPro" id="IPR011006">
    <property type="entry name" value="CheY-like_superfamily"/>
</dbReference>
<dbReference type="PROSITE" id="PS50921">
    <property type="entry name" value="ANTAR"/>
    <property type="match status" value="1"/>
</dbReference>
<organism evidence="4 5">
    <name type="scientific">Amycolatopsis viridis</name>
    <dbReference type="NCBI Taxonomy" id="185678"/>
    <lineage>
        <taxon>Bacteria</taxon>
        <taxon>Bacillati</taxon>
        <taxon>Actinomycetota</taxon>
        <taxon>Actinomycetes</taxon>
        <taxon>Pseudonocardiales</taxon>
        <taxon>Pseudonocardiaceae</taxon>
        <taxon>Amycolatopsis</taxon>
    </lineage>
</organism>
<evidence type="ECO:0000313" key="5">
    <source>
        <dbReference type="Proteomes" id="UP000754495"/>
    </source>
</evidence>
<gene>
    <name evidence="4" type="ORF">FHX46_001123</name>
</gene>
<accession>A0ABX0SNW6</accession>
<keyword evidence="2" id="KW-0804">Transcription</keyword>
<name>A0ABX0SNW6_9PSEU</name>
<evidence type="ECO:0000256" key="2">
    <source>
        <dbReference type="ARBA" id="ARBA00023163"/>
    </source>
</evidence>
<dbReference type="Proteomes" id="UP000754495">
    <property type="component" value="Unassembled WGS sequence"/>
</dbReference>
<dbReference type="InterPro" id="IPR005561">
    <property type="entry name" value="ANTAR"/>
</dbReference>
<evidence type="ECO:0000256" key="1">
    <source>
        <dbReference type="ARBA" id="ARBA00023015"/>
    </source>
</evidence>
<dbReference type="Gene3D" id="1.10.10.10">
    <property type="entry name" value="Winged helix-like DNA-binding domain superfamily/Winged helix DNA-binding domain"/>
    <property type="match status" value="1"/>
</dbReference>
<evidence type="ECO:0000313" key="4">
    <source>
        <dbReference type="EMBL" id="NIH78593.1"/>
    </source>
</evidence>
<dbReference type="InterPro" id="IPR029016">
    <property type="entry name" value="GAF-like_dom_sf"/>
</dbReference>
<dbReference type="SMART" id="SM01012">
    <property type="entry name" value="ANTAR"/>
    <property type="match status" value="1"/>
</dbReference>
<dbReference type="SUPFAM" id="SSF52172">
    <property type="entry name" value="CheY-like"/>
    <property type="match status" value="1"/>
</dbReference>
<dbReference type="InterPro" id="IPR012074">
    <property type="entry name" value="GAF_ANTAR"/>
</dbReference>
<reference evidence="4 5" key="1">
    <citation type="submission" date="2020-03" db="EMBL/GenBank/DDBJ databases">
        <title>Sequencing the genomes of 1000 actinobacteria strains.</title>
        <authorList>
            <person name="Klenk H.-P."/>
        </authorList>
    </citation>
    <scope>NUCLEOTIDE SEQUENCE [LARGE SCALE GENOMIC DNA]</scope>
    <source>
        <strain evidence="4 5">DSM 45668</strain>
    </source>
</reference>
<keyword evidence="1" id="KW-0805">Transcription regulation</keyword>
<dbReference type="Gene3D" id="3.30.450.40">
    <property type="match status" value="1"/>
</dbReference>
<dbReference type="Pfam" id="PF03861">
    <property type="entry name" value="ANTAR"/>
    <property type="match status" value="1"/>
</dbReference>
<protein>
    <recommendedName>
        <fullName evidence="3">ANTAR domain-containing protein</fullName>
    </recommendedName>
</protein>
<sequence length="240" mass="25399">MVHPFGLVLGVLAAGIAWTREGDPMGTELTDALLELLAHETNGFDSNRFAQDLAARAVVLGPARDAGVLLRVPGDRPEIVAGTGSAPALVRFQLEHGEGPAAECLHSGSSSGGPWPRFSAACAEAGYSSVHTVPIAVGGDVFGALCLFDCGGDAERTARPLARAAALRLIQQRDLQQLRTALDSRIVIEQAKGMLAERYKIGVDTAFEGLRRYARDHNQRVADLARAIVDGGDPVRFPPN</sequence>
<keyword evidence="5" id="KW-1185">Reference proteome</keyword>
<comment type="caution">
    <text evidence="4">The sequence shown here is derived from an EMBL/GenBank/DDBJ whole genome shotgun (WGS) entry which is preliminary data.</text>
</comment>